<evidence type="ECO:0000313" key="5">
    <source>
        <dbReference type="Proteomes" id="UP000061432"/>
    </source>
</evidence>
<dbReference type="PATRIC" id="fig|270351.10.peg.3011"/>
<feature type="domain" description="Response regulatory" evidence="3">
    <location>
        <begin position="7"/>
        <end position="121"/>
    </location>
</feature>
<dbReference type="KEGG" id="maqu:Maq22A_c15630"/>
<protein>
    <submittedName>
        <fullName evidence="4">Histidine kinase</fullName>
    </submittedName>
</protein>
<gene>
    <name evidence="4" type="primary">ttrR</name>
    <name evidence="4" type="ORF">Maq22A_c15630</name>
</gene>
<reference evidence="4 5" key="1">
    <citation type="journal article" date="2015" name="Genome Announc.">
        <title>Complete Genome Sequence of Methylobacterium aquaticum Strain 22A, Isolated from Racomitrium japonicum Moss.</title>
        <authorList>
            <person name="Tani A."/>
            <person name="Ogura Y."/>
            <person name="Hayashi T."/>
            <person name="Kimbara K."/>
        </authorList>
    </citation>
    <scope>NUCLEOTIDE SEQUENCE [LARGE SCALE GENOMIC DNA]</scope>
    <source>
        <strain evidence="4 5">MA-22A</strain>
    </source>
</reference>
<dbReference type="GO" id="GO:0000160">
    <property type="term" value="P:phosphorelay signal transduction system"/>
    <property type="evidence" value="ECO:0007669"/>
    <property type="project" value="InterPro"/>
</dbReference>
<organism evidence="4 5">
    <name type="scientific">Methylobacterium aquaticum</name>
    <dbReference type="NCBI Taxonomy" id="270351"/>
    <lineage>
        <taxon>Bacteria</taxon>
        <taxon>Pseudomonadati</taxon>
        <taxon>Pseudomonadota</taxon>
        <taxon>Alphaproteobacteria</taxon>
        <taxon>Hyphomicrobiales</taxon>
        <taxon>Methylobacteriaceae</taxon>
        <taxon>Methylobacterium</taxon>
    </lineage>
</organism>
<evidence type="ECO:0000313" key="4">
    <source>
        <dbReference type="EMBL" id="BAQ46278.1"/>
    </source>
</evidence>
<evidence type="ECO:0000256" key="1">
    <source>
        <dbReference type="ARBA" id="ARBA00022553"/>
    </source>
</evidence>
<dbReference type="GO" id="GO:0016301">
    <property type="term" value="F:kinase activity"/>
    <property type="evidence" value="ECO:0007669"/>
    <property type="project" value="UniProtKB-KW"/>
</dbReference>
<keyword evidence="1 2" id="KW-0597">Phosphoprotein</keyword>
<evidence type="ECO:0000259" key="3">
    <source>
        <dbReference type="PROSITE" id="PS50110"/>
    </source>
</evidence>
<sequence>MPAPTGPVLVVDDDEAVRRSLKFALELEGLDVHLYEDAGHLLGEAGLPRSGCLVVDYHMPGMDGVELVGRLRARRVGLPAILVTGRLTEELRHRAARAGFRQVVEKPFEDGSLLAGIHDALSASA</sequence>
<feature type="modified residue" description="4-aspartylphosphate" evidence="2">
    <location>
        <position position="56"/>
    </location>
</feature>
<dbReference type="InterPro" id="IPR050595">
    <property type="entry name" value="Bact_response_regulator"/>
</dbReference>
<dbReference type="OrthoDB" id="9782655at2"/>
<dbReference type="InterPro" id="IPR001789">
    <property type="entry name" value="Sig_transdc_resp-reg_receiver"/>
</dbReference>
<dbReference type="SMART" id="SM00448">
    <property type="entry name" value="REC"/>
    <property type="match status" value="1"/>
</dbReference>
<dbReference type="AlphaFoldDB" id="A0A0C6FCR7"/>
<dbReference type="Pfam" id="PF00072">
    <property type="entry name" value="Response_reg"/>
    <property type="match status" value="1"/>
</dbReference>
<keyword evidence="4" id="KW-0808">Transferase</keyword>
<dbReference type="Proteomes" id="UP000061432">
    <property type="component" value="Chromosome"/>
</dbReference>
<proteinExistence type="predicted"/>
<evidence type="ECO:0000256" key="2">
    <source>
        <dbReference type="PROSITE-ProRule" id="PRU00169"/>
    </source>
</evidence>
<dbReference type="EMBL" id="AP014704">
    <property type="protein sequence ID" value="BAQ46278.1"/>
    <property type="molecule type" value="Genomic_DNA"/>
</dbReference>
<reference evidence="5" key="2">
    <citation type="submission" date="2015-01" db="EMBL/GenBank/DDBJ databases">
        <title>Complete genome sequence of Methylobacterium aquaticum strain 22A.</title>
        <authorList>
            <person name="Tani A."/>
            <person name="Ogura Y."/>
            <person name="Hayashi T."/>
        </authorList>
    </citation>
    <scope>NUCLEOTIDE SEQUENCE [LARGE SCALE GENOMIC DNA]</scope>
    <source>
        <strain evidence="5">MA-22A</strain>
    </source>
</reference>
<dbReference type="Gene3D" id="3.40.50.2300">
    <property type="match status" value="1"/>
</dbReference>
<dbReference type="RefSeq" id="WP_060847437.1">
    <property type="nucleotide sequence ID" value="NZ_AP014704.1"/>
</dbReference>
<dbReference type="STRING" id="270351.Maq22A_c15630"/>
<dbReference type="SUPFAM" id="SSF52172">
    <property type="entry name" value="CheY-like"/>
    <property type="match status" value="1"/>
</dbReference>
<dbReference type="PANTHER" id="PTHR44591:SF21">
    <property type="entry name" value="TWO-COMPONENT RESPONSE REGULATOR"/>
    <property type="match status" value="1"/>
</dbReference>
<name>A0A0C6FCR7_9HYPH</name>
<dbReference type="PROSITE" id="PS50110">
    <property type="entry name" value="RESPONSE_REGULATORY"/>
    <property type="match status" value="1"/>
</dbReference>
<accession>A0A0C6FCR7</accession>
<dbReference type="PANTHER" id="PTHR44591">
    <property type="entry name" value="STRESS RESPONSE REGULATOR PROTEIN 1"/>
    <property type="match status" value="1"/>
</dbReference>
<keyword evidence="4" id="KW-0418">Kinase</keyword>
<dbReference type="InterPro" id="IPR011006">
    <property type="entry name" value="CheY-like_superfamily"/>
</dbReference>